<gene>
    <name evidence="5" type="ORF">VHEMI05558</name>
</gene>
<evidence type="ECO:0000259" key="4">
    <source>
        <dbReference type="Pfam" id="PF13302"/>
    </source>
</evidence>
<dbReference type="PANTHER" id="PTHR13256">
    <property type="entry name" value="N-ACETYLTRANSFERASE 9"/>
    <property type="match status" value="1"/>
</dbReference>
<dbReference type="Pfam" id="PF13302">
    <property type="entry name" value="Acetyltransf_3"/>
    <property type="match status" value="1"/>
</dbReference>
<dbReference type="HOGENOM" id="CLU_073102_0_0_1"/>
<evidence type="ECO:0000256" key="2">
    <source>
        <dbReference type="ARBA" id="ARBA00022679"/>
    </source>
</evidence>
<feature type="domain" description="N-acetyltransferase" evidence="4">
    <location>
        <begin position="14"/>
        <end position="198"/>
    </location>
</feature>
<keyword evidence="2" id="KW-0808">Transferase</keyword>
<dbReference type="InterPro" id="IPR016181">
    <property type="entry name" value="Acyl_CoA_acyltransferase"/>
</dbReference>
<reference evidence="5 6" key="1">
    <citation type="journal article" date="2015" name="Genome Announc.">
        <title>Draft Genome Sequence and Gene Annotation of the Entomopathogenic Fungus Verticillium hemipterigenum.</title>
        <authorList>
            <person name="Horn F."/>
            <person name="Habel A."/>
            <person name="Scharf D.H."/>
            <person name="Dworschak J."/>
            <person name="Brakhage A.A."/>
            <person name="Guthke R."/>
            <person name="Hertweck C."/>
            <person name="Linde J."/>
        </authorList>
    </citation>
    <scope>NUCLEOTIDE SEQUENCE [LARGE SCALE GENOMIC DNA]</scope>
</reference>
<evidence type="ECO:0000313" key="5">
    <source>
        <dbReference type="EMBL" id="CEJ89733.1"/>
    </source>
</evidence>
<dbReference type="GO" id="GO:0008080">
    <property type="term" value="F:N-acetyltransferase activity"/>
    <property type="evidence" value="ECO:0007669"/>
    <property type="project" value="InterPro"/>
</dbReference>
<evidence type="ECO:0000256" key="1">
    <source>
        <dbReference type="ARBA" id="ARBA00009342"/>
    </source>
</evidence>
<protein>
    <recommendedName>
        <fullName evidence="4">N-acetyltransferase domain-containing protein</fullName>
    </recommendedName>
</protein>
<dbReference type="OrthoDB" id="5043642at2759"/>
<dbReference type="AlphaFoldDB" id="A0A0A1THD8"/>
<keyword evidence="3" id="KW-0012">Acyltransferase</keyword>
<evidence type="ECO:0000256" key="3">
    <source>
        <dbReference type="ARBA" id="ARBA00023315"/>
    </source>
</evidence>
<dbReference type="PANTHER" id="PTHR13256:SF16">
    <property type="entry name" value="ALPHA_BETA-TUBULIN-N-ACETYLTRANSFERASE 9"/>
    <property type="match status" value="1"/>
</dbReference>
<dbReference type="EMBL" id="CDHN01000003">
    <property type="protein sequence ID" value="CEJ89733.1"/>
    <property type="molecule type" value="Genomic_DNA"/>
</dbReference>
<name>A0A0A1THD8_9HYPO</name>
<dbReference type="Proteomes" id="UP000039046">
    <property type="component" value="Unassembled WGS sequence"/>
</dbReference>
<keyword evidence="6" id="KW-1185">Reference proteome</keyword>
<organism evidence="5 6">
    <name type="scientific">[Torrubiella] hemipterigena</name>
    <dbReference type="NCBI Taxonomy" id="1531966"/>
    <lineage>
        <taxon>Eukaryota</taxon>
        <taxon>Fungi</taxon>
        <taxon>Dikarya</taxon>
        <taxon>Ascomycota</taxon>
        <taxon>Pezizomycotina</taxon>
        <taxon>Sordariomycetes</taxon>
        <taxon>Hypocreomycetidae</taxon>
        <taxon>Hypocreales</taxon>
        <taxon>Clavicipitaceae</taxon>
        <taxon>Clavicipitaceae incertae sedis</taxon>
        <taxon>'Torrubiella' clade</taxon>
    </lineage>
</organism>
<dbReference type="InterPro" id="IPR039135">
    <property type="entry name" value="NAT9-like"/>
</dbReference>
<evidence type="ECO:0000313" key="6">
    <source>
        <dbReference type="Proteomes" id="UP000039046"/>
    </source>
</evidence>
<dbReference type="STRING" id="1531966.A0A0A1THD8"/>
<comment type="similarity">
    <text evidence="1">Belongs to the acetyltransferase family. GNAT subfamily.</text>
</comment>
<dbReference type="Gene3D" id="3.40.630.30">
    <property type="match status" value="1"/>
</dbReference>
<dbReference type="SUPFAM" id="SSF55729">
    <property type="entry name" value="Acyl-CoA N-acyltransferases (Nat)"/>
    <property type="match status" value="1"/>
</dbReference>
<dbReference type="InterPro" id="IPR000182">
    <property type="entry name" value="GNAT_dom"/>
</dbReference>
<sequence length="243" mass="27233">MKVNTTAAIRTSKVLLVPYEAHHVDRYHRWMQDPHIQEATASEPMTLEEEYENQQSWRTSNDKLTFIVCAPIENPEGNITAKVQDCDVNTKGDVNFFLYADDGEDDEEEGRAPRTSTLLVGEVDVMIASEADRGQGYGEGAVRGLLLYIERHLKEILCEYTGTDAAKDTPPAQLDSLMVKIKESNAGSRALFEKLGFKQKGSVNYFGEVTMTMSWDAGVSQRDAAWKAADADYAQLEYSYNNQ</sequence>
<accession>A0A0A1THD8</accession>
<proteinExistence type="inferred from homology"/>